<evidence type="ECO:0000313" key="1">
    <source>
        <dbReference type="EMBL" id="JAN73136.1"/>
    </source>
</evidence>
<organism evidence="1">
    <name type="scientific">Daphnia magna</name>
    <dbReference type="NCBI Taxonomy" id="35525"/>
    <lineage>
        <taxon>Eukaryota</taxon>
        <taxon>Metazoa</taxon>
        <taxon>Ecdysozoa</taxon>
        <taxon>Arthropoda</taxon>
        <taxon>Crustacea</taxon>
        <taxon>Branchiopoda</taxon>
        <taxon>Diplostraca</taxon>
        <taxon>Cladocera</taxon>
        <taxon>Anomopoda</taxon>
        <taxon>Daphniidae</taxon>
        <taxon>Daphnia</taxon>
    </lineage>
</organism>
<sequence length="65" mass="7701">MLRISRDAKRVQRTYLACQLGAFFFFPDMLLFCCEIHKKKRETEKRMFLLLALDGILFCTQPNLA</sequence>
<proteinExistence type="predicted"/>
<name>A0A0P6HC48_9CRUS</name>
<protein>
    <submittedName>
        <fullName evidence="1">Uncharacterized protein</fullName>
    </submittedName>
</protein>
<dbReference type="AlphaFoldDB" id="A0A0P6HC48"/>
<dbReference type="EMBL" id="GDIQ01021601">
    <property type="protein sequence ID" value="JAN73136.1"/>
    <property type="molecule type" value="Transcribed_RNA"/>
</dbReference>
<accession>A0A0P6HC48</accession>
<reference evidence="1" key="1">
    <citation type="submission" date="2015-10" db="EMBL/GenBank/DDBJ databases">
        <title>EvidentialGene: Evidence-directed Construction of Complete mRNA Transcriptomes without Genomes.</title>
        <authorList>
            <person name="Gilbert D.G."/>
        </authorList>
    </citation>
    <scope>NUCLEOTIDE SEQUENCE</scope>
</reference>